<dbReference type="Proteomes" id="UP000485880">
    <property type="component" value="Unassembled WGS sequence"/>
</dbReference>
<evidence type="ECO:0000313" key="1">
    <source>
        <dbReference type="EMBL" id="VTZ50699.1"/>
    </source>
</evidence>
<organism evidence="1 2">
    <name type="scientific">Methylocella tundrae</name>
    <dbReference type="NCBI Taxonomy" id="227605"/>
    <lineage>
        <taxon>Bacteria</taxon>
        <taxon>Pseudomonadati</taxon>
        <taxon>Pseudomonadota</taxon>
        <taxon>Alphaproteobacteria</taxon>
        <taxon>Hyphomicrobiales</taxon>
        <taxon>Beijerinckiaceae</taxon>
        <taxon>Methylocella</taxon>
    </lineage>
</organism>
<reference evidence="1 2" key="1">
    <citation type="submission" date="2019-05" db="EMBL/GenBank/DDBJ databases">
        <authorList>
            <person name="Farhan Ul Haque M."/>
        </authorList>
    </citation>
    <scope>NUCLEOTIDE SEQUENCE [LARGE SCALE GENOMIC DNA]</scope>
    <source>
        <strain evidence="1">2</strain>
    </source>
</reference>
<keyword evidence="2" id="KW-1185">Reference proteome</keyword>
<evidence type="ECO:0000313" key="2">
    <source>
        <dbReference type="Proteomes" id="UP000485880"/>
    </source>
</evidence>
<name>A0A8B6M6M9_METTU</name>
<protein>
    <submittedName>
        <fullName evidence="1">Uncharacterized protein</fullName>
    </submittedName>
</protein>
<dbReference type="EMBL" id="CABFMQ020000084">
    <property type="protein sequence ID" value="VTZ50699.1"/>
    <property type="molecule type" value="Genomic_DNA"/>
</dbReference>
<dbReference type="AlphaFoldDB" id="A0A8B6M6M9"/>
<sequence length="55" mass="5793">MAAFRSGQARPPGEISTAQIWQARGALNDVEKQPVIMRGASGLSAICHASRVSRG</sequence>
<proteinExistence type="predicted"/>
<comment type="caution">
    <text evidence="1">The sequence shown here is derived from an EMBL/GenBank/DDBJ whole genome shotgun (WGS) entry which is preliminary data.</text>
</comment>
<gene>
    <name evidence="1" type="ORF">MPC4_270060</name>
</gene>
<accession>A0A8B6M6M9</accession>